<dbReference type="Proteomes" id="UP000041254">
    <property type="component" value="Unassembled WGS sequence"/>
</dbReference>
<dbReference type="SUPFAM" id="SSF57850">
    <property type="entry name" value="RING/U-box"/>
    <property type="match status" value="1"/>
</dbReference>
<keyword evidence="1" id="KW-0479">Metal-binding</keyword>
<sequence length="380" mass="41593">MPIRSGASPRSFRALQRTLFVADCSAALPFKALAAPYRSACLLPLTMAHSSNVAFCDGVDPAALKGSELPTYQLPKSPAEGLSVPSGGCVVCSEPLGAKTDLARLRCGCFFCFQCVKGRVNAHIIAYRDRQYTMPSPENFNFPCPACSTGCDLIERLQKPSASGMPLPVADEYGGPFRNVTAMQPPDGVEAPWLANYYEFTALSHAVQISCESVEEAQRMITFSQIAGRYIRERLMGPWKRLTSALGMEAGMEAFKWDAEAEAVRASIRMRDIEITAMRRQSAQLTGQDRPVPLTVGTVVWVAGLVKRPEYSGFEGKITAVLPPNTPGNTTGETRYRVSVYVVGIELSLRAENLRPSLDANDKMYDWGMQFAMMAEAFNQ</sequence>
<dbReference type="InParanoid" id="A0A0G4EE37"/>
<evidence type="ECO:0000256" key="1">
    <source>
        <dbReference type="PROSITE-ProRule" id="PRU00175"/>
    </source>
</evidence>
<keyword evidence="1" id="KW-0863">Zinc-finger</keyword>
<feature type="domain" description="RING-type" evidence="2">
    <location>
        <begin position="89"/>
        <end position="148"/>
    </location>
</feature>
<keyword evidence="4" id="KW-1185">Reference proteome</keyword>
<reference evidence="3 4" key="1">
    <citation type="submission" date="2014-11" db="EMBL/GenBank/DDBJ databases">
        <authorList>
            <person name="Zhu J."/>
            <person name="Qi W."/>
            <person name="Song R."/>
        </authorList>
    </citation>
    <scope>NUCLEOTIDE SEQUENCE [LARGE SCALE GENOMIC DNA]</scope>
</reference>
<dbReference type="AlphaFoldDB" id="A0A0G4EE37"/>
<proteinExistence type="predicted"/>
<dbReference type="PhylomeDB" id="A0A0G4EE37"/>
<evidence type="ECO:0000313" key="4">
    <source>
        <dbReference type="Proteomes" id="UP000041254"/>
    </source>
</evidence>
<protein>
    <recommendedName>
        <fullName evidence="2">RING-type domain-containing protein</fullName>
    </recommendedName>
</protein>
<gene>
    <name evidence="3" type="ORF">Vbra_20234</name>
</gene>
<organism evidence="3 4">
    <name type="scientific">Vitrella brassicaformis (strain CCMP3155)</name>
    <dbReference type="NCBI Taxonomy" id="1169540"/>
    <lineage>
        <taxon>Eukaryota</taxon>
        <taxon>Sar</taxon>
        <taxon>Alveolata</taxon>
        <taxon>Colpodellida</taxon>
        <taxon>Vitrellaceae</taxon>
        <taxon>Vitrella</taxon>
    </lineage>
</organism>
<dbReference type="OrthoDB" id="10065815at2759"/>
<name>A0A0G4EE37_VITBC</name>
<accession>A0A0G4EE37</accession>
<dbReference type="VEuPathDB" id="CryptoDB:Vbra_20234"/>
<keyword evidence="1" id="KW-0862">Zinc</keyword>
<evidence type="ECO:0000259" key="2">
    <source>
        <dbReference type="PROSITE" id="PS50089"/>
    </source>
</evidence>
<dbReference type="PROSITE" id="PS50089">
    <property type="entry name" value="ZF_RING_2"/>
    <property type="match status" value="1"/>
</dbReference>
<dbReference type="EMBL" id="CDMY01000193">
    <property type="protein sequence ID" value="CEL93823.1"/>
    <property type="molecule type" value="Genomic_DNA"/>
</dbReference>
<evidence type="ECO:0000313" key="3">
    <source>
        <dbReference type="EMBL" id="CEL93823.1"/>
    </source>
</evidence>
<dbReference type="GO" id="GO:0008270">
    <property type="term" value="F:zinc ion binding"/>
    <property type="evidence" value="ECO:0007669"/>
    <property type="project" value="UniProtKB-KW"/>
</dbReference>
<dbReference type="SMART" id="SM00184">
    <property type="entry name" value="RING"/>
    <property type="match status" value="1"/>
</dbReference>
<dbReference type="InterPro" id="IPR001841">
    <property type="entry name" value="Znf_RING"/>
</dbReference>